<feature type="transmembrane region" description="Helical" evidence="2">
    <location>
        <begin position="85"/>
        <end position="103"/>
    </location>
</feature>
<feature type="transmembrane region" description="Helical" evidence="2">
    <location>
        <begin position="187"/>
        <end position="207"/>
    </location>
</feature>
<dbReference type="PANTHER" id="PTHR46558">
    <property type="entry name" value="TRACRIPTIONAL REGULATORY PROTEIN-RELATED-RELATED"/>
    <property type="match status" value="1"/>
</dbReference>
<dbReference type="RefSeq" id="WP_003551433.1">
    <property type="nucleotide sequence ID" value="NZ_CABKOL010000106.1"/>
</dbReference>
<dbReference type="SMR" id="A0A6P1E184"/>
<keyword evidence="2" id="KW-1133">Transmembrane helix</keyword>
<evidence type="ECO:0000313" key="4">
    <source>
        <dbReference type="EMBL" id="QHB50907.1"/>
    </source>
</evidence>
<feature type="transmembrane region" description="Helical" evidence="2">
    <location>
        <begin position="146"/>
        <end position="167"/>
    </location>
</feature>
<evidence type="ECO:0000313" key="5">
    <source>
        <dbReference type="Proteomes" id="UP000465035"/>
    </source>
</evidence>
<evidence type="ECO:0000259" key="3">
    <source>
        <dbReference type="PROSITE" id="PS50943"/>
    </source>
</evidence>
<keyword evidence="2" id="KW-0472">Membrane</keyword>
<dbReference type="GO" id="GO:0003677">
    <property type="term" value="F:DNA binding"/>
    <property type="evidence" value="ECO:0007669"/>
    <property type="project" value="UniProtKB-KW"/>
</dbReference>
<dbReference type="CDD" id="cd00093">
    <property type="entry name" value="HTH_XRE"/>
    <property type="match status" value="1"/>
</dbReference>
<keyword evidence="1" id="KW-0238">DNA-binding</keyword>
<reference evidence="4 5" key="1">
    <citation type="submission" date="2019-12" db="EMBL/GenBank/DDBJ databases">
        <title>Lactobacillus hilgardii FLUB.</title>
        <authorList>
            <person name="Gustaw K."/>
        </authorList>
    </citation>
    <scope>NUCLEOTIDE SEQUENCE [LARGE SCALE GENOMIC DNA]</scope>
    <source>
        <strain evidence="4 5">FLUB</strain>
    </source>
</reference>
<evidence type="ECO:0000256" key="1">
    <source>
        <dbReference type="ARBA" id="ARBA00023125"/>
    </source>
</evidence>
<feature type="transmembrane region" description="Helical" evidence="2">
    <location>
        <begin position="115"/>
        <end position="134"/>
    </location>
</feature>
<dbReference type="SMART" id="SM00530">
    <property type="entry name" value="HTH_XRE"/>
    <property type="match status" value="1"/>
</dbReference>
<dbReference type="SUPFAM" id="SSF47413">
    <property type="entry name" value="lambda repressor-like DNA-binding domains"/>
    <property type="match status" value="1"/>
</dbReference>
<evidence type="ECO:0000256" key="2">
    <source>
        <dbReference type="SAM" id="Phobius"/>
    </source>
</evidence>
<dbReference type="AlphaFoldDB" id="A0A6P1E184"/>
<dbReference type="Proteomes" id="UP000465035">
    <property type="component" value="Chromosome"/>
</dbReference>
<dbReference type="EMBL" id="CP047121">
    <property type="protein sequence ID" value="QHB50907.1"/>
    <property type="molecule type" value="Genomic_DNA"/>
</dbReference>
<feature type="domain" description="HTH cro/C1-type" evidence="3">
    <location>
        <begin position="8"/>
        <end position="62"/>
    </location>
</feature>
<keyword evidence="2" id="KW-0812">Transmembrane</keyword>
<accession>A0A6P1E184</accession>
<dbReference type="InterPro" id="IPR001387">
    <property type="entry name" value="Cro/C1-type_HTH"/>
</dbReference>
<organism evidence="4 5">
    <name type="scientific">Lentilactobacillus hilgardii</name>
    <name type="common">Lactobacillus hilgardii</name>
    <dbReference type="NCBI Taxonomy" id="1588"/>
    <lineage>
        <taxon>Bacteria</taxon>
        <taxon>Bacillati</taxon>
        <taxon>Bacillota</taxon>
        <taxon>Bacilli</taxon>
        <taxon>Lactobacillales</taxon>
        <taxon>Lactobacillaceae</taxon>
        <taxon>Lentilactobacillus</taxon>
    </lineage>
</organism>
<proteinExistence type="predicted"/>
<sequence length="209" mass="24065">MDNLANKIKQYRTTKGLTQAGLAEKLSISRKTVSSWENGRSFPNFSTIIQLSKVFGIKVDDLLKNDNKVIEHFNKQDKQVKRDKTILKVCYYLNIFLLTLSYIHMFKPFGFHNSLIPLSLIGNMIIFFSQYSNWKFFKKREQLNRLIVVFFLFLVLNSTTMIFNVNFQKTLIPGDAIVILGSSSGEFTLILFITISVTLAVCFRPAIND</sequence>
<gene>
    <name evidence="4" type="ORF">GQR93_01055</name>
</gene>
<protein>
    <submittedName>
        <fullName evidence="4">Helix-turn-helix domain-containing protein</fullName>
    </submittedName>
</protein>
<dbReference type="PANTHER" id="PTHR46558:SF15">
    <property type="entry name" value="HELIX-TURN-HELIX DOMAIN PROTEIN"/>
    <property type="match status" value="1"/>
</dbReference>
<dbReference type="InterPro" id="IPR010982">
    <property type="entry name" value="Lambda_DNA-bd_dom_sf"/>
</dbReference>
<dbReference type="Gene3D" id="1.10.260.40">
    <property type="entry name" value="lambda repressor-like DNA-binding domains"/>
    <property type="match status" value="1"/>
</dbReference>
<dbReference type="Pfam" id="PF01381">
    <property type="entry name" value="HTH_3"/>
    <property type="match status" value="1"/>
</dbReference>
<dbReference type="PROSITE" id="PS50943">
    <property type="entry name" value="HTH_CROC1"/>
    <property type="match status" value="1"/>
</dbReference>
<dbReference type="GeneID" id="69056939"/>
<name>A0A6P1E184_LENHI</name>